<reference evidence="2" key="1">
    <citation type="submission" date="2017-02" db="EMBL/GenBank/DDBJ databases">
        <title>Delving into the versatile metabolic prowess of the omnipresent phylum Bacteroidetes.</title>
        <authorList>
            <person name="Nobu M.K."/>
            <person name="Mei R."/>
            <person name="Narihiro T."/>
            <person name="Kuroda K."/>
            <person name="Liu W.-T."/>
        </authorList>
    </citation>
    <scope>NUCLEOTIDE SEQUENCE</scope>
    <source>
        <strain evidence="2">ADurb.Bin280</strain>
    </source>
</reference>
<protein>
    <submittedName>
        <fullName evidence="2">Uncharacterized protein</fullName>
    </submittedName>
</protein>
<accession>A0A1V5SDU4</accession>
<organism evidence="2">
    <name type="scientific">candidate division WS2 bacterium ADurb.Bin280</name>
    <dbReference type="NCBI Taxonomy" id="1852829"/>
    <lineage>
        <taxon>Bacteria</taxon>
        <taxon>candidate division WS2</taxon>
    </lineage>
</organism>
<feature type="region of interest" description="Disordered" evidence="1">
    <location>
        <begin position="99"/>
        <end position="165"/>
    </location>
</feature>
<evidence type="ECO:0000256" key="1">
    <source>
        <dbReference type="SAM" id="MobiDB-lite"/>
    </source>
</evidence>
<gene>
    <name evidence="2" type="ORF">BWY43_00364</name>
</gene>
<evidence type="ECO:0000313" key="2">
    <source>
        <dbReference type="EMBL" id="OQA52696.1"/>
    </source>
</evidence>
<dbReference type="EMBL" id="MWBO01000023">
    <property type="protein sequence ID" value="OQA52696.1"/>
    <property type="molecule type" value="Genomic_DNA"/>
</dbReference>
<dbReference type="Proteomes" id="UP000485367">
    <property type="component" value="Unassembled WGS sequence"/>
</dbReference>
<sequence>MEISVPQATDISVGAKFTPVSTNTQKFYFKNRSFALKEGVNLISWYVKKIPGGSYVASLESDLSSFEPTSSQINLVTDKVTSSEKFTIDLGLPKVEVLQTQEAEITPQETPSPSTSASPTTTKSTKSPSTPPVPSLDMTATTNPQTAPTTDTTDEQIPEIPTLPL</sequence>
<comment type="caution">
    <text evidence="2">The sequence shown here is derived from an EMBL/GenBank/DDBJ whole genome shotgun (WGS) entry which is preliminary data.</text>
</comment>
<proteinExistence type="predicted"/>
<feature type="compositionally biased region" description="Low complexity" evidence="1">
    <location>
        <begin position="106"/>
        <end position="128"/>
    </location>
</feature>
<dbReference type="AlphaFoldDB" id="A0A1V5SDU4"/>
<feature type="compositionally biased region" description="Low complexity" evidence="1">
    <location>
        <begin position="139"/>
        <end position="151"/>
    </location>
</feature>
<name>A0A1V5SDU4_9BACT</name>